<dbReference type="InterPro" id="IPR000718">
    <property type="entry name" value="Peptidase_M13"/>
</dbReference>
<dbReference type="GO" id="GO:0005886">
    <property type="term" value="C:plasma membrane"/>
    <property type="evidence" value="ECO:0007669"/>
    <property type="project" value="TreeGrafter"/>
</dbReference>
<keyword evidence="4" id="KW-0479">Metal-binding</keyword>
<evidence type="ECO:0000259" key="9">
    <source>
        <dbReference type="Pfam" id="PF01431"/>
    </source>
</evidence>
<dbReference type="Gene3D" id="3.40.390.10">
    <property type="entry name" value="Collagenase (Catalytic Domain)"/>
    <property type="match status" value="1"/>
</dbReference>
<feature type="domain" description="Peptidase M13 C-terminal" evidence="9">
    <location>
        <begin position="465"/>
        <end position="665"/>
    </location>
</feature>
<reference evidence="11" key="1">
    <citation type="journal article" date="2014" name="Int. J. Syst. Evol. Microbiol.">
        <title>Complete genome sequence of Corynebacterium casei LMG S-19264T (=DSM 44701T), isolated from a smear-ripened cheese.</title>
        <authorList>
            <consortium name="US DOE Joint Genome Institute (JGI-PGF)"/>
            <person name="Walter F."/>
            <person name="Albersmeier A."/>
            <person name="Kalinowski J."/>
            <person name="Ruckert C."/>
        </authorList>
    </citation>
    <scope>NUCLEOTIDE SEQUENCE</scope>
    <source>
        <strain evidence="11">KCTC 32182</strain>
    </source>
</reference>
<feature type="signal peptide" evidence="8">
    <location>
        <begin position="1"/>
        <end position="20"/>
    </location>
</feature>
<dbReference type="PROSITE" id="PS51885">
    <property type="entry name" value="NEPRILYSIN"/>
    <property type="match status" value="1"/>
</dbReference>
<evidence type="ECO:0000256" key="3">
    <source>
        <dbReference type="ARBA" id="ARBA00022670"/>
    </source>
</evidence>
<reference evidence="11" key="2">
    <citation type="submission" date="2020-09" db="EMBL/GenBank/DDBJ databases">
        <authorList>
            <person name="Sun Q."/>
            <person name="Kim S."/>
        </authorList>
    </citation>
    <scope>NUCLEOTIDE SEQUENCE</scope>
    <source>
        <strain evidence="11">KCTC 32182</strain>
    </source>
</reference>
<accession>A0A918NWE0</accession>
<evidence type="ECO:0000256" key="5">
    <source>
        <dbReference type="ARBA" id="ARBA00022801"/>
    </source>
</evidence>
<keyword evidence="3" id="KW-0645">Protease</keyword>
<dbReference type="GO" id="GO:0016485">
    <property type="term" value="P:protein processing"/>
    <property type="evidence" value="ECO:0007669"/>
    <property type="project" value="TreeGrafter"/>
</dbReference>
<feature type="domain" description="Peptidase M13 N-terminal" evidence="10">
    <location>
        <begin position="37"/>
        <end position="413"/>
    </location>
</feature>
<dbReference type="EMBL" id="BMYX01000001">
    <property type="protein sequence ID" value="GGY02363.1"/>
    <property type="molecule type" value="Genomic_DNA"/>
</dbReference>
<evidence type="ECO:0000256" key="6">
    <source>
        <dbReference type="ARBA" id="ARBA00022833"/>
    </source>
</evidence>
<feature type="chain" id="PRO_5037710238" evidence="8">
    <location>
        <begin position="21"/>
        <end position="669"/>
    </location>
</feature>
<dbReference type="InterPro" id="IPR008753">
    <property type="entry name" value="Peptidase_M13_N"/>
</dbReference>
<dbReference type="SUPFAM" id="SSF55486">
    <property type="entry name" value="Metalloproteases ('zincins'), catalytic domain"/>
    <property type="match status" value="1"/>
</dbReference>
<comment type="cofactor">
    <cofactor evidence="1">
        <name>Zn(2+)</name>
        <dbReference type="ChEBI" id="CHEBI:29105"/>
    </cofactor>
</comment>
<proteinExistence type="inferred from homology"/>
<evidence type="ECO:0000256" key="4">
    <source>
        <dbReference type="ARBA" id="ARBA00022723"/>
    </source>
</evidence>
<dbReference type="AlphaFoldDB" id="A0A918NWE0"/>
<comment type="caution">
    <text evidence="11">The sequence shown here is derived from an EMBL/GenBank/DDBJ whole genome shotgun (WGS) entry which is preliminary data.</text>
</comment>
<dbReference type="Gene3D" id="1.10.1380.10">
    <property type="entry name" value="Neutral endopeptidase , domain2"/>
    <property type="match status" value="1"/>
</dbReference>
<evidence type="ECO:0000256" key="8">
    <source>
        <dbReference type="SAM" id="SignalP"/>
    </source>
</evidence>
<dbReference type="InterPro" id="IPR018497">
    <property type="entry name" value="Peptidase_M13_C"/>
</dbReference>
<dbReference type="PANTHER" id="PTHR11733:SF167">
    <property type="entry name" value="FI17812P1-RELATED"/>
    <property type="match status" value="1"/>
</dbReference>
<evidence type="ECO:0000256" key="2">
    <source>
        <dbReference type="ARBA" id="ARBA00007357"/>
    </source>
</evidence>
<keyword evidence="5" id="KW-0378">Hydrolase</keyword>
<evidence type="ECO:0000313" key="12">
    <source>
        <dbReference type="Proteomes" id="UP000645257"/>
    </source>
</evidence>
<name>A0A918NWE0_9NEIS</name>
<dbReference type="RefSeq" id="WP_189529957.1">
    <property type="nucleotide sequence ID" value="NZ_BMYX01000001.1"/>
</dbReference>
<keyword evidence="12" id="KW-1185">Reference proteome</keyword>
<organism evidence="11 12">
    <name type="scientific">Paludibacterium paludis</name>
    <dbReference type="NCBI Taxonomy" id="1225769"/>
    <lineage>
        <taxon>Bacteria</taxon>
        <taxon>Pseudomonadati</taxon>
        <taxon>Pseudomonadota</taxon>
        <taxon>Betaproteobacteria</taxon>
        <taxon>Neisseriales</taxon>
        <taxon>Chromobacteriaceae</taxon>
        <taxon>Paludibacterium</taxon>
    </lineage>
</organism>
<keyword evidence="8" id="KW-0732">Signal</keyword>
<dbReference type="GO" id="GO:0046872">
    <property type="term" value="F:metal ion binding"/>
    <property type="evidence" value="ECO:0007669"/>
    <property type="project" value="UniProtKB-KW"/>
</dbReference>
<sequence>MKFKAALLVSALMLSWHASAQELSGIDKTGFDTSVRPQDDIYDAVNGGWIRKEVLPPEEAYTGAFKKLYDLSQERSRKIIENAAANPGRSSEAQKIGDLYKSFMNEAAAEKKALAPVKPDLARIAALKNKAELIKLFGELQRSVVTVPVTFYVGPDAKNSLANLPEVDQSGIAMPDRDYYLEKDARFEKARKAYVAYLTSMFRIGGFDQPARRAEAVFQLETELARLQWSNVENRDPQKTYNKMSVEALAKLAPGIDWAAFLSAAGASGVNELCVAQPSFFTGLAGLVEKTPLNVWQDYLAVHTLDAYAPFLNKQLVDTNFDFYGKTLAGTSKLRPRWKRAVKTVEGSLGEAIGKLYVKDYFPPEAKVRMEGLVANLMKAYAQSIDELTWMGPETRKAAHLKLSKYMLKIGYPEKWKDYGSLTIRADDLIGNVKRAREYKHEEMLRRIGKPVDRAEWHMTPQTVNAYYNPSVNEIVFPAAILQAPFFDMKVDDAANYGGIGAVIGHEISHGFDDMGSQFDGDGNLKDWMTADDKAKFKALTSRLVEQYNAYEALPGKHVNGALTLGENIADNSGLSIAYKAWRLSLDGKEAPVIDGMSGEQRFFYGFAQVWRSKTRDESLLSQIVSDPHSPDKFRAIGASSNSDAFHKAFDLKPTDKMYKPQNERIKVW</sequence>
<evidence type="ECO:0000313" key="11">
    <source>
        <dbReference type="EMBL" id="GGY02363.1"/>
    </source>
</evidence>
<dbReference type="PRINTS" id="PR00786">
    <property type="entry name" value="NEPRILYSIN"/>
</dbReference>
<dbReference type="InterPro" id="IPR042089">
    <property type="entry name" value="Peptidase_M13_dom_2"/>
</dbReference>
<dbReference type="Pfam" id="PF01431">
    <property type="entry name" value="Peptidase_M13"/>
    <property type="match status" value="1"/>
</dbReference>
<protein>
    <submittedName>
        <fullName evidence="11">Peptidase M13</fullName>
    </submittedName>
</protein>
<evidence type="ECO:0000256" key="1">
    <source>
        <dbReference type="ARBA" id="ARBA00001947"/>
    </source>
</evidence>
<gene>
    <name evidence="11" type="primary">pepO</name>
    <name evidence="11" type="ORF">GCM10011289_00560</name>
</gene>
<evidence type="ECO:0000256" key="7">
    <source>
        <dbReference type="ARBA" id="ARBA00023049"/>
    </source>
</evidence>
<dbReference type="CDD" id="cd08662">
    <property type="entry name" value="M13"/>
    <property type="match status" value="1"/>
</dbReference>
<dbReference type="Proteomes" id="UP000645257">
    <property type="component" value="Unassembled WGS sequence"/>
</dbReference>
<dbReference type="GO" id="GO:0004222">
    <property type="term" value="F:metalloendopeptidase activity"/>
    <property type="evidence" value="ECO:0007669"/>
    <property type="project" value="InterPro"/>
</dbReference>
<keyword evidence="6" id="KW-0862">Zinc</keyword>
<dbReference type="PANTHER" id="PTHR11733">
    <property type="entry name" value="ZINC METALLOPROTEASE FAMILY M13 NEPRILYSIN-RELATED"/>
    <property type="match status" value="1"/>
</dbReference>
<dbReference type="InterPro" id="IPR024079">
    <property type="entry name" value="MetalloPept_cat_dom_sf"/>
</dbReference>
<comment type="similarity">
    <text evidence="2">Belongs to the peptidase M13 family.</text>
</comment>
<dbReference type="Pfam" id="PF05649">
    <property type="entry name" value="Peptidase_M13_N"/>
    <property type="match status" value="1"/>
</dbReference>
<evidence type="ECO:0000259" key="10">
    <source>
        <dbReference type="Pfam" id="PF05649"/>
    </source>
</evidence>
<keyword evidence="7" id="KW-0482">Metalloprotease</keyword>